<gene>
    <name evidence="3" type="ORF">DFR29_12035</name>
</gene>
<dbReference type="Proteomes" id="UP000295293">
    <property type="component" value="Unassembled WGS sequence"/>
</dbReference>
<dbReference type="Gene3D" id="3.90.1580.10">
    <property type="entry name" value="paralog of FGE (formylglycine-generating enzyme)"/>
    <property type="match status" value="1"/>
</dbReference>
<dbReference type="SUPFAM" id="SSF56436">
    <property type="entry name" value="C-type lectin-like"/>
    <property type="match status" value="1"/>
</dbReference>
<comment type="caution">
    <text evidence="3">The sequence shown here is derived from an EMBL/GenBank/DDBJ whole genome shotgun (WGS) entry which is preliminary data.</text>
</comment>
<name>A0A4R6YMG4_9GAMM</name>
<evidence type="ECO:0000256" key="1">
    <source>
        <dbReference type="SAM" id="SignalP"/>
    </source>
</evidence>
<evidence type="ECO:0000313" key="3">
    <source>
        <dbReference type="EMBL" id="TDR38534.1"/>
    </source>
</evidence>
<proteinExistence type="predicted"/>
<keyword evidence="1" id="KW-0732">Signal</keyword>
<dbReference type="PANTHER" id="PTHR23150:SF19">
    <property type="entry name" value="FORMYLGLYCINE-GENERATING ENZYME"/>
    <property type="match status" value="1"/>
</dbReference>
<dbReference type="EMBL" id="SNZH01000020">
    <property type="protein sequence ID" value="TDR38534.1"/>
    <property type="molecule type" value="Genomic_DNA"/>
</dbReference>
<feature type="signal peptide" evidence="1">
    <location>
        <begin position="1"/>
        <end position="17"/>
    </location>
</feature>
<accession>A0A4R6YMG4</accession>
<reference evidence="3 4" key="1">
    <citation type="submission" date="2019-03" db="EMBL/GenBank/DDBJ databases">
        <title>Genomic Encyclopedia of Type Strains, Phase IV (KMG-IV): sequencing the most valuable type-strain genomes for metagenomic binning, comparative biology and taxonomic classification.</title>
        <authorList>
            <person name="Goeker M."/>
        </authorList>
    </citation>
    <scope>NUCLEOTIDE SEQUENCE [LARGE SCALE GENOMIC DNA]</scope>
    <source>
        <strain evidence="3 4">DSM 21667</strain>
    </source>
</reference>
<organism evidence="3 4">
    <name type="scientific">Tahibacter aquaticus</name>
    <dbReference type="NCBI Taxonomy" id="520092"/>
    <lineage>
        <taxon>Bacteria</taxon>
        <taxon>Pseudomonadati</taxon>
        <taxon>Pseudomonadota</taxon>
        <taxon>Gammaproteobacteria</taxon>
        <taxon>Lysobacterales</taxon>
        <taxon>Rhodanobacteraceae</taxon>
        <taxon>Tahibacter</taxon>
    </lineage>
</organism>
<dbReference type="InterPro" id="IPR042095">
    <property type="entry name" value="SUMF_sf"/>
</dbReference>
<keyword evidence="4" id="KW-1185">Reference proteome</keyword>
<dbReference type="InterPro" id="IPR016187">
    <property type="entry name" value="CTDL_fold"/>
</dbReference>
<dbReference type="Pfam" id="PF03781">
    <property type="entry name" value="FGE-sulfatase"/>
    <property type="match status" value="1"/>
</dbReference>
<feature type="chain" id="PRO_5020595156" evidence="1">
    <location>
        <begin position="18"/>
        <end position="258"/>
    </location>
</feature>
<protein>
    <submittedName>
        <fullName evidence="3">Formylglycine-generating enzyme required for sulfatase activity</fullName>
    </submittedName>
</protein>
<evidence type="ECO:0000313" key="4">
    <source>
        <dbReference type="Proteomes" id="UP000295293"/>
    </source>
</evidence>
<dbReference type="GO" id="GO:0120147">
    <property type="term" value="F:formylglycine-generating oxidase activity"/>
    <property type="evidence" value="ECO:0007669"/>
    <property type="project" value="TreeGrafter"/>
</dbReference>
<dbReference type="AlphaFoldDB" id="A0A4R6YMG4"/>
<dbReference type="PANTHER" id="PTHR23150">
    <property type="entry name" value="SULFATASE MODIFYING FACTOR 1, 2"/>
    <property type="match status" value="1"/>
</dbReference>
<sequence length="258" mass="27853">MRLAALLMTVLLPSAAAGDFVRLPGQAAFTSILKYTDSDGKVPIAPFELMTTPVTNAQFLAFVVTHPEWRRGTAPSVFAEARYLSHWGGPLSLGAAAEAAQPVTHVSWFAARAYCEANNARLPTWSEWEYAAAADATRADARKDPAWRDRILGWYAKPANVPLARVGQGSPDLHGVHDLHGLVWEWVDDYAAMLVSADNRNQADPDVLTFCGAGALATDDRENYAVLMRIAMLSALEAHNTTGSLGFRCARGASGDVQ</sequence>
<feature type="domain" description="Sulfatase-modifying factor enzyme-like" evidence="2">
    <location>
        <begin position="41"/>
        <end position="251"/>
    </location>
</feature>
<dbReference type="InterPro" id="IPR051043">
    <property type="entry name" value="Sulfatase_Mod_Factor_Kinase"/>
</dbReference>
<dbReference type="InterPro" id="IPR005532">
    <property type="entry name" value="SUMF_dom"/>
</dbReference>
<evidence type="ECO:0000259" key="2">
    <source>
        <dbReference type="Pfam" id="PF03781"/>
    </source>
</evidence>